<protein>
    <submittedName>
        <fullName evidence="1">Uncharacterized protein</fullName>
    </submittedName>
</protein>
<gene>
    <name evidence="1" type="ORF">Ctob_011333</name>
</gene>
<evidence type="ECO:0000313" key="1">
    <source>
        <dbReference type="EMBL" id="KOO30353.1"/>
    </source>
</evidence>
<keyword evidence="2" id="KW-1185">Reference proteome</keyword>
<organism evidence="1 2">
    <name type="scientific">Chrysochromulina tobinii</name>
    <dbReference type="NCBI Taxonomy" id="1460289"/>
    <lineage>
        <taxon>Eukaryota</taxon>
        <taxon>Haptista</taxon>
        <taxon>Haptophyta</taxon>
        <taxon>Prymnesiophyceae</taxon>
        <taxon>Prymnesiales</taxon>
        <taxon>Chrysochromulinaceae</taxon>
        <taxon>Chrysochromulina</taxon>
    </lineage>
</organism>
<name>A0A0M0JW30_9EUKA</name>
<comment type="caution">
    <text evidence="1">The sequence shown here is derived from an EMBL/GenBank/DDBJ whole genome shotgun (WGS) entry which is preliminary data.</text>
</comment>
<dbReference type="EMBL" id="JWZX01002243">
    <property type="protein sequence ID" value="KOO30353.1"/>
    <property type="molecule type" value="Genomic_DNA"/>
</dbReference>
<evidence type="ECO:0000313" key="2">
    <source>
        <dbReference type="Proteomes" id="UP000037460"/>
    </source>
</evidence>
<dbReference type="AlphaFoldDB" id="A0A0M0JW30"/>
<feature type="non-terminal residue" evidence="1">
    <location>
        <position position="1"/>
    </location>
</feature>
<dbReference type="Proteomes" id="UP000037460">
    <property type="component" value="Unassembled WGS sequence"/>
</dbReference>
<accession>A0A0M0JW30</accession>
<proteinExistence type="predicted"/>
<sequence length="191" mass="20802">GADAAKGDAVDLVVRADDRAAVPHAHVLQGARRLGGRGAAVRVAGDALDRRGGRHVGRRVAEQDEAAPLAALAQHDHTLAGHRVVRQAECLAPQSRFRQDRRHCDRVHRCARGKDSAAFEYDDRRSRLGRSARGGEGVDARTSINDQPLAGWHEELGHEQIRRFPDQAPAGRKDAANRFNLVADVCEGGRR</sequence>
<reference evidence="2" key="1">
    <citation type="journal article" date="2015" name="PLoS Genet.">
        <title>Genome Sequence and Transcriptome Analyses of Chrysochromulina tobin: Metabolic Tools for Enhanced Algal Fitness in the Prominent Order Prymnesiales (Haptophyceae).</title>
        <authorList>
            <person name="Hovde B.T."/>
            <person name="Deodato C.R."/>
            <person name="Hunsperger H.M."/>
            <person name="Ryken S.A."/>
            <person name="Yost W."/>
            <person name="Jha R.K."/>
            <person name="Patterson J."/>
            <person name="Monnat R.J. Jr."/>
            <person name="Barlow S.B."/>
            <person name="Starkenburg S.R."/>
            <person name="Cattolico R.A."/>
        </authorList>
    </citation>
    <scope>NUCLEOTIDE SEQUENCE</scope>
    <source>
        <strain evidence="2">CCMP291</strain>
    </source>
</reference>